<gene>
    <name evidence="2" type="ORF">NDR89_08185</name>
</gene>
<dbReference type="EMBL" id="CP098735">
    <property type="protein sequence ID" value="USE77223.1"/>
    <property type="molecule type" value="Genomic_DNA"/>
</dbReference>
<dbReference type="InterPro" id="IPR011051">
    <property type="entry name" value="RmlC_Cupin_sf"/>
</dbReference>
<dbReference type="Proteomes" id="UP001056648">
    <property type="component" value="Chromosome 1"/>
</dbReference>
<feature type="domain" description="ChrR-like cupin" evidence="1">
    <location>
        <begin position="39"/>
        <end position="136"/>
    </location>
</feature>
<sequence>MVFCERYQQNHPTSEEIQIMALPKVVTHQDRLLTVNIHDAVEFAGSEPGSTIIPLFLDRENGVWVLYGKFEPGTTLPRHFHTGTVHFFTTKGEWNYVEYPDDRQTAGSYLYEPGGSVHTFSVPADAKEAAEGFMVVYGANVIFKDGEYQGVRDAGAIEDGILNAAKAMGLPTPRYIRPGKGAVFSRD</sequence>
<dbReference type="Pfam" id="PF12973">
    <property type="entry name" value="Cupin_7"/>
    <property type="match status" value="1"/>
</dbReference>
<protein>
    <submittedName>
        <fullName evidence="2">2,4'-dihydroxyacetophenone dioxygenase family protein</fullName>
    </submittedName>
</protein>
<evidence type="ECO:0000259" key="1">
    <source>
        <dbReference type="Pfam" id="PF12973"/>
    </source>
</evidence>
<organism evidence="2 3">
    <name type="scientific">Cupriavidus gilardii</name>
    <dbReference type="NCBI Taxonomy" id="82541"/>
    <lineage>
        <taxon>Bacteria</taxon>
        <taxon>Pseudomonadati</taxon>
        <taxon>Pseudomonadota</taxon>
        <taxon>Betaproteobacteria</taxon>
        <taxon>Burkholderiales</taxon>
        <taxon>Burkholderiaceae</taxon>
        <taxon>Cupriavidus</taxon>
    </lineage>
</organism>
<evidence type="ECO:0000313" key="3">
    <source>
        <dbReference type="Proteomes" id="UP001056648"/>
    </source>
</evidence>
<dbReference type="InterPro" id="IPR014710">
    <property type="entry name" value="RmlC-like_jellyroll"/>
</dbReference>
<dbReference type="SUPFAM" id="SSF51182">
    <property type="entry name" value="RmlC-like cupins"/>
    <property type="match status" value="1"/>
</dbReference>
<accession>A0ABY4VJP4</accession>
<keyword evidence="2" id="KW-0223">Dioxygenase</keyword>
<evidence type="ECO:0000313" key="2">
    <source>
        <dbReference type="EMBL" id="USE77223.1"/>
    </source>
</evidence>
<dbReference type="InterPro" id="IPR025979">
    <property type="entry name" value="ChrR-like_cupin_dom"/>
</dbReference>
<reference evidence="2" key="1">
    <citation type="submission" date="2022-06" db="EMBL/GenBank/DDBJ databases">
        <title>Complete genome sequence and characterization of Cupriavidus gilardii QJ1 isolated from contaminating cells.</title>
        <authorList>
            <person name="Qi J."/>
        </authorList>
    </citation>
    <scope>NUCLEOTIDE SEQUENCE</scope>
    <source>
        <strain evidence="2">QJ1</strain>
    </source>
</reference>
<proteinExistence type="predicted"/>
<keyword evidence="3" id="KW-1185">Reference proteome</keyword>
<dbReference type="Gene3D" id="2.60.120.10">
    <property type="entry name" value="Jelly Rolls"/>
    <property type="match status" value="1"/>
</dbReference>
<dbReference type="GO" id="GO:0051213">
    <property type="term" value="F:dioxygenase activity"/>
    <property type="evidence" value="ECO:0007669"/>
    <property type="project" value="UniProtKB-KW"/>
</dbReference>
<keyword evidence="2" id="KW-0560">Oxidoreductase</keyword>
<name>A0ABY4VJP4_9BURK</name>
<dbReference type="RefSeq" id="WP_252251693.1">
    <property type="nucleotide sequence ID" value="NZ_CP098735.1"/>
</dbReference>
<dbReference type="CDD" id="cd20302">
    <property type="entry name" value="cupin_DAD"/>
    <property type="match status" value="1"/>
</dbReference>